<dbReference type="InterPro" id="IPR014922">
    <property type="entry name" value="YdhG-like"/>
</dbReference>
<evidence type="ECO:0000313" key="2">
    <source>
        <dbReference type="EMBL" id="APG59925.1"/>
    </source>
</evidence>
<reference evidence="2 3" key="1">
    <citation type="submission" date="2016-11" db="EMBL/GenBank/DDBJ databases">
        <title>Gramella sp. LPB0144 isolated from marine environment.</title>
        <authorList>
            <person name="Kim E."/>
            <person name="Yi H."/>
        </authorList>
    </citation>
    <scope>NUCLEOTIDE SEQUENCE [LARGE SCALE GENOMIC DNA]</scope>
    <source>
        <strain evidence="2 3">LPB0144</strain>
    </source>
</reference>
<dbReference type="SUPFAM" id="SSF159888">
    <property type="entry name" value="YdhG-like"/>
    <property type="match status" value="1"/>
</dbReference>
<evidence type="ECO:0000259" key="1">
    <source>
        <dbReference type="Pfam" id="PF08818"/>
    </source>
</evidence>
<proteinExistence type="predicted"/>
<sequence length="152" mass="17466">MKIDAASPNEYISQLPEDRKTVISKLRQIILDNIPNGFEETMSYGMIGYVIPHSTYPAGYHCDSKLPLPFLNLASQKNYIAIYHSGIYADKGLHDWFVEEFIKETGKKPDMGKSCIRFKDLNKIPYELIKSLVGKISPQEWIRMYESRGSRS</sequence>
<dbReference type="STRING" id="1913577.LPB144_05645"/>
<evidence type="ECO:0000313" key="3">
    <source>
        <dbReference type="Proteomes" id="UP000182510"/>
    </source>
</evidence>
<dbReference type="EMBL" id="CP018153">
    <property type="protein sequence ID" value="APG59925.1"/>
    <property type="molecule type" value="Genomic_DNA"/>
</dbReference>
<keyword evidence="3" id="KW-1185">Reference proteome</keyword>
<dbReference type="Gene3D" id="3.90.1150.200">
    <property type="match status" value="1"/>
</dbReference>
<dbReference type="OrthoDB" id="9813231at2"/>
<dbReference type="Pfam" id="PF08818">
    <property type="entry name" value="DUF1801"/>
    <property type="match status" value="1"/>
</dbReference>
<dbReference type="KEGG" id="grl:LPB144_05645"/>
<dbReference type="RefSeq" id="WP_072552575.1">
    <property type="nucleotide sequence ID" value="NZ_CP018153.1"/>
</dbReference>
<organism evidence="2 3">
    <name type="scientific">Christiangramia salexigens</name>
    <dbReference type="NCBI Taxonomy" id="1913577"/>
    <lineage>
        <taxon>Bacteria</taxon>
        <taxon>Pseudomonadati</taxon>
        <taxon>Bacteroidota</taxon>
        <taxon>Flavobacteriia</taxon>
        <taxon>Flavobacteriales</taxon>
        <taxon>Flavobacteriaceae</taxon>
        <taxon>Christiangramia</taxon>
    </lineage>
</organism>
<protein>
    <recommendedName>
        <fullName evidence="1">YdhG-like domain-containing protein</fullName>
    </recommendedName>
</protein>
<dbReference type="AlphaFoldDB" id="A0A1L3J468"/>
<name>A0A1L3J468_9FLAO</name>
<accession>A0A1L3J468</accession>
<gene>
    <name evidence="2" type="ORF">LPB144_05645</name>
</gene>
<feature type="domain" description="YdhG-like" evidence="1">
    <location>
        <begin position="19"/>
        <end position="134"/>
    </location>
</feature>
<dbReference type="Proteomes" id="UP000182510">
    <property type="component" value="Chromosome"/>
</dbReference>